<evidence type="ECO:0000313" key="1">
    <source>
        <dbReference type="EMBL" id="KAA8623922.1"/>
    </source>
</evidence>
<gene>
    <name evidence="1" type="ORF">SMACR_09487</name>
</gene>
<dbReference type="AlphaFoldDB" id="A0A8S8ZFN1"/>
<sequence>MPFTSTFDWVPRGLNFTDSTQDPDLHIHYGGVTDSGTSQPTYQIKTTTPNPSYLTPPLWIKSIVNQHSKSLILLESRNGPEEPGFAAPKDVFYAAVKALHLRDEQVERILGRNGSLTDYFFSESVSDASIELAFRWTSMPGCYVIFFGKFTPRALMGAVGTKWMAAVVSHWGSLPISICKDRSIKAAKGKDVTDGELKLALDDRAAEIEENPLRVFTVLLQVCIPFG</sequence>
<accession>A0A8S8ZFN1</accession>
<dbReference type="VEuPathDB" id="FungiDB:SMAC_09487"/>
<reference evidence="1 2" key="1">
    <citation type="submission" date="2017-07" db="EMBL/GenBank/DDBJ databases">
        <title>Genome sequence of the Sordaria macrospora wild type strain R19027.</title>
        <authorList>
            <person name="Nowrousian M."/>
            <person name="Teichert I."/>
            <person name="Kueck U."/>
        </authorList>
    </citation>
    <scope>NUCLEOTIDE SEQUENCE [LARGE SCALE GENOMIC DNA]</scope>
    <source>
        <strain evidence="1 2">R19027</strain>
        <tissue evidence="1">Mycelium</tissue>
    </source>
</reference>
<dbReference type="Proteomes" id="UP000433876">
    <property type="component" value="Unassembled WGS sequence"/>
</dbReference>
<name>A0A8S8ZFN1_SORMA</name>
<dbReference type="EMBL" id="NMPR01000295">
    <property type="protein sequence ID" value="KAA8623922.1"/>
    <property type="molecule type" value="Genomic_DNA"/>
</dbReference>
<comment type="caution">
    <text evidence="1">The sequence shown here is derived from an EMBL/GenBank/DDBJ whole genome shotgun (WGS) entry which is preliminary data.</text>
</comment>
<protein>
    <submittedName>
        <fullName evidence="1">Uncharacterized protein</fullName>
    </submittedName>
</protein>
<dbReference type="OMA" id="TFDWVPR"/>
<proteinExistence type="predicted"/>
<organism evidence="1 2">
    <name type="scientific">Sordaria macrospora</name>
    <dbReference type="NCBI Taxonomy" id="5147"/>
    <lineage>
        <taxon>Eukaryota</taxon>
        <taxon>Fungi</taxon>
        <taxon>Dikarya</taxon>
        <taxon>Ascomycota</taxon>
        <taxon>Pezizomycotina</taxon>
        <taxon>Sordariomycetes</taxon>
        <taxon>Sordariomycetidae</taxon>
        <taxon>Sordariales</taxon>
        <taxon>Sordariaceae</taxon>
        <taxon>Sordaria</taxon>
    </lineage>
</organism>
<evidence type="ECO:0000313" key="2">
    <source>
        <dbReference type="Proteomes" id="UP000433876"/>
    </source>
</evidence>